<keyword evidence="3" id="KW-0328">Glycosyltransferase</keyword>
<evidence type="ECO:0000256" key="7">
    <source>
        <dbReference type="ARBA" id="ARBA00023136"/>
    </source>
</evidence>
<feature type="transmembrane region" description="Helical" evidence="8">
    <location>
        <begin position="358"/>
        <end position="380"/>
    </location>
</feature>
<dbReference type="RefSeq" id="WP_062158890.1">
    <property type="nucleotide sequence ID" value="NZ_DF967971.1"/>
</dbReference>
<keyword evidence="2" id="KW-1003">Cell membrane</keyword>
<feature type="transmembrane region" description="Helical" evidence="8">
    <location>
        <begin position="164"/>
        <end position="193"/>
    </location>
</feature>
<feature type="transmembrane region" description="Helical" evidence="8">
    <location>
        <begin position="109"/>
        <end position="130"/>
    </location>
</feature>
<dbReference type="OrthoDB" id="154850at2"/>
<dbReference type="InterPro" id="IPR038731">
    <property type="entry name" value="RgtA/B/C-like"/>
</dbReference>
<feature type="transmembrane region" description="Helical" evidence="8">
    <location>
        <begin position="15"/>
        <end position="35"/>
    </location>
</feature>
<evidence type="ECO:0000313" key="10">
    <source>
        <dbReference type="EMBL" id="KPL75247.1"/>
    </source>
</evidence>
<dbReference type="STRING" id="360411.AC812_09860"/>
<reference evidence="10 11" key="1">
    <citation type="submission" date="2015-07" db="EMBL/GenBank/DDBJ databases">
        <title>Draft genome of Bellilinea caldifistulae DSM 17877.</title>
        <authorList>
            <person name="Hemp J."/>
            <person name="Ward L.M."/>
            <person name="Pace L.A."/>
            <person name="Fischer W.W."/>
        </authorList>
    </citation>
    <scope>NUCLEOTIDE SEQUENCE [LARGE SCALE GENOMIC DNA]</scope>
    <source>
        <strain evidence="10 11">GOMI-1</strain>
    </source>
</reference>
<feature type="transmembrane region" description="Helical" evidence="8">
    <location>
        <begin position="205"/>
        <end position="229"/>
    </location>
</feature>
<dbReference type="PANTHER" id="PTHR33908">
    <property type="entry name" value="MANNOSYLTRANSFERASE YKCB-RELATED"/>
    <property type="match status" value="1"/>
</dbReference>
<evidence type="ECO:0000256" key="6">
    <source>
        <dbReference type="ARBA" id="ARBA00022989"/>
    </source>
</evidence>
<evidence type="ECO:0000313" key="11">
    <source>
        <dbReference type="Proteomes" id="UP000050514"/>
    </source>
</evidence>
<comment type="caution">
    <text evidence="10">The sequence shown here is derived from an EMBL/GenBank/DDBJ whole genome shotgun (WGS) entry which is preliminary data.</text>
</comment>
<keyword evidence="6 8" id="KW-1133">Transmembrane helix</keyword>
<keyword evidence="5 8" id="KW-0812">Transmembrane</keyword>
<gene>
    <name evidence="10" type="ORF">AC812_09860</name>
</gene>
<dbReference type="Proteomes" id="UP000050514">
    <property type="component" value="Unassembled WGS sequence"/>
</dbReference>
<dbReference type="AlphaFoldDB" id="A0A0P6XRZ7"/>
<feature type="transmembrane region" description="Helical" evidence="8">
    <location>
        <begin position="84"/>
        <end position="102"/>
    </location>
</feature>
<dbReference type="GO" id="GO:0005886">
    <property type="term" value="C:plasma membrane"/>
    <property type="evidence" value="ECO:0007669"/>
    <property type="project" value="UniProtKB-SubCell"/>
</dbReference>
<evidence type="ECO:0000256" key="4">
    <source>
        <dbReference type="ARBA" id="ARBA00022679"/>
    </source>
</evidence>
<keyword evidence="4" id="KW-0808">Transferase</keyword>
<evidence type="ECO:0000256" key="5">
    <source>
        <dbReference type="ARBA" id="ARBA00022692"/>
    </source>
</evidence>
<name>A0A0P6XRZ7_9CHLR</name>
<protein>
    <recommendedName>
        <fullName evidence="9">Glycosyltransferase RgtA/B/C/D-like domain-containing protein</fullName>
    </recommendedName>
</protein>
<sequence>MKTIKNIPNQLRDTLLVFIGASGVLIPVCPINMQYTLRDSGVFLYIGWRILNGELPYRDVWDHKPPVIFYINALGLSLTEGSRWGVWLLEFISLFIAAYIGYKILQKIFGTLTAIFSTLLWLLTLVYVIHGGNFTTEYVLPLQFITLWLAKTTFEHPTSQNWKWFLIGLIGATAFFTKQNTIGIWISVILFVIVYRVGQNQLKKLLFHLLYFSGGFVVICMSWVTFFWLRGGLLHFWEAAFQYNLVYFSSGIDSAGPIKPLIEGIWPLTKAGLFQFAGIGYLIGLLMIYYKKQFIGSWLPLLGIGLIDLPVELILVSISGRTYPHYYITILPVLAFFAAITIWTILSSKLVWDIPEFAKYLLIIDSIGLFVWISFAPYMYELAFFRSANEQREIITTIQFNTNPEDTVLLWGAETTINFYSGRRSPSRFVYQYPLYNQGYVTEEMIVGFLDEIIKENPRLIIDTHNSYTPLYKFPIQTNAIQQRIDYLKCQYHLSDKIPLGSWTVYEYMGNDCSP</sequence>
<organism evidence="10 11">
    <name type="scientific">Bellilinea caldifistulae</name>
    <dbReference type="NCBI Taxonomy" id="360411"/>
    <lineage>
        <taxon>Bacteria</taxon>
        <taxon>Bacillati</taxon>
        <taxon>Chloroflexota</taxon>
        <taxon>Anaerolineae</taxon>
        <taxon>Anaerolineales</taxon>
        <taxon>Anaerolineaceae</taxon>
        <taxon>Bellilinea</taxon>
    </lineage>
</organism>
<keyword evidence="7 8" id="KW-0472">Membrane</keyword>
<evidence type="ECO:0000259" key="9">
    <source>
        <dbReference type="Pfam" id="PF13231"/>
    </source>
</evidence>
<feature type="transmembrane region" description="Helical" evidence="8">
    <location>
        <begin position="326"/>
        <end position="346"/>
    </location>
</feature>
<dbReference type="InterPro" id="IPR050297">
    <property type="entry name" value="LipidA_mod_glycosyltrf_83"/>
</dbReference>
<keyword evidence="11" id="KW-1185">Reference proteome</keyword>
<dbReference type="GO" id="GO:0009103">
    <property type="term" value="P:lipopolysaccharide biosynthetic process"/>
    <property type="evidence" value="ECO:0007669"/>
    <property type="project" value="UniProtKB-ARBA"/>
</dbReference>
<evidence type="ECO:0000256" key="3">
    <source>
        <dbReference type="ARBA" id="ARBA00022676"/>
    </source>
</evidence>
<dbReference type="EMBL" id="LGHJ01000015">
    <property type="protein sequence ID" value="KPL75247.1"/>
    <property type="molecule type" value="Genomic_DNA"/>
</dbReference>
<comment type="subcellular location">
    <subcellularLocation>
        <location evidence="1">Cell membrane</location>
        <topology evidence="1">Multi-pass membrane protein</topology>
    </subcellularLocation>
</comment>
<dbReference type="GO" id="GO:0016763">
    <property type="term" value="F:pentosyltransferase activity"/>
    <property type="evidence" value="ECO:0007669"/>
    <property type="project" value="TreeGrafter"/>
</dbReference>
<dbReference type="Pfam" id="PF13231">
    <property type="entry name" value="PMT_2"/>
    <property type="match status" value="1"/>
</dbReference>
<evidence type="ECO:0000256" key="2">
    <source>
        <dbReference type="ARBA" id="ARBA00022475"/>
    </source>
</evidence>
<feature type="transmembrane region" description="Helical" evidence="8">
    <location>
        <begin position="297"/>
        <end position="320"/>
    </location>
</feature>
<proteinExistence type="predicted"/>
<evidence type="ECO:0000256" key="8">
    <source>
        <dbReference type="SAM" id="Phobius"/>
    </source>
</evidence>
<dbReference type="PANTHER" id="PTHR33908:SF11">
    <property type="entry name" value="MEMBRANE PROTEIN"/>
    <property type="match status" value="1"/>
</dbReference>
<evidence type="ECO:0000256" key="1">
    <source>
        <dbReference type="ARBA" id="ARBA00004651"/>
    </source>
</evidence>
<feature type="domain" description="Glycosyltransferase RgtA/B/C/D-like" evidence="9">
    <location>
        <begin position="63"/>
        <end position="222"/>
    </location>
</feature>
<feature type="transmembrane region" description="Helical" evidence="8">
    <location>
        <begin position="273"/>
        <end position="290"/>
    </location>
</feature>
<accession>A0A0P6XRZ7</accession>